<reference evidence="1" key="1">
    <citation type="submission" date="2019-04" db="EMBL/GenBank/DDBJ databases">
        <authorList>
            <person name="Yahaya M.S."/>
            <person name="Salisi M.S."/>
            <person name="Isa N.M.M.D."/>
            <person name="Haron A.W."/>
        </authorList>
    </citation>
    <scope>NUCLEOTIDE SEQUENCE</scope>
    <source>
        <strain evidence="1">UPM_DEER16</strain>
    </source>
</reference>
<dbReference type="AlphaFoldDB" id="A0A5P9VKV8"/>
<organism evidence="1">
    <name type="scientific">Rusa timorensis</name>
    <name type="common">Javan rusa</name>
    <dbReference type="NCBI Taxonomy" id="1088130"/>
    <lineage>
        <taxon>Eukaryota</taxon>
        <taxon>Metazoa</taxon>
        <taxon>Chordata</taxon>
        <taxon>Craniata</taxon>
        <taxon>Vertebrata</taxon>
        <taxon>Euteleostomi</taxon>
        <taxon>Mammalia</taxon>
        <taxon>Eutheria</taxon>
        <taxon>Laurasiatheria</taxon>
        <taxon>Artiodactyla</taxon>
        <taxon>Ruminantia</taxon>
        <taxon>Pecora</taxon>
        <taxon>Cervidae</taxon>
        <taxon>Cervinae</taxon>
        <taxon>Rusa</taxon>
    </lineage>
</organism>
<protein>
    <submittedName>
        <fullName evidence="1">Melatonin receptor 1a</fullName>
    </submittedName>
</protein>
<name>A0A5P9VKV8_9CERV</name>
<evidence type="ECO:0000313" key="1">
    <source>
        <dbReference type="EMBL" id="QFX66616.1"/>
    </source>
</evidence>
<proteinExistence type="predicted"/>
<keyword evidence="1" id="KW-0675">Receptor</keyword>
<dbReference type="EMBL" id="MK787323">
    <property type="protein sequence ID" value="QFX66616.1"/>
    <property type="molecule type" value="Genomic_DNA"/>
</dbReference>
<sequence length="206" mass="23802">MSNRQGFTDPRTYRALNHREYRLSWRSSGFSQFMQFRIRPEMDLQVEVRVLYLGISTWKEKCLGGPAWSFFSTRSYHGIGREVGRPLGTYTQKARKRAWKGHPQGKLFLGAEFFWVRPPIGFLVGFFFWVPSFSDPIFWPLRGRSPSWKNFFHFRGCLPLRVEPPSPKTPPASKDQLGPNTQGGFPPREGWGLGFLVGAPKVFNLN</sequence>
<accession>A0A5P9VKV8</accession>